<proteinExistence type="inferred from homology"/>
<dbReference type="EMBL" id="PXYW01000005">
    <property type="protein sequence ID" value="PSR34911.1"/>
    <property type="molecule type" value="Genomic_DNA"/>
</dbReference>
<comment type="caution">
    <text evidence="6">The sequence shown here is derived from an EMBL/GenBank/DDBJ whole genome shotgun (WGS) entry which is preliminary data.</text>
</comment>
<comment type="similarity">
    <text evidence="1 4">Belongs to the aldehyde dehydrogenase family.</text>
</comment>
<feature type="active site" evidence="3">
    <location>
        <position position="247"/>
    </location>
</feature>
<feature type="domain" description="Aldehyde dehydrogenase" evidence="5">
    <location>
        <begin position="21"/>
        <end position="472"/>
    </location>
</feature>
<evidence type="ECO:0000256" key="4">
    <source>
        <dbReference type="RuleBase" id="RU003345"/>
    </source>
</evidence>
<evidence type="ECO:0000259" key="5">
    <source>
        <dbReference type="Pfam" id="PF00171"/>
    </source>
</evidence>
<dbReference type="InterPro" id="IPR015590">
    <property type="entry name" value="Aldehyde_DH_dom"/>
</dbReference>
<evidence type="ECO:0000313" key="6">
    <source>
        <dbReference type="EMBL" id="PSR34911.1"/>
    </source>
</evidence>
<name>A0A2T2XKA0_9FIRM</name>
<dbReference type="InterPro" id="IPR016163">
    <property type="entry name" value="Ald_DH_C"/>
</dbReference>
<dbReference type="AlphaFoldDB" id="A0A2T2XKA0"/>
<evidence type="ECO:0000256" key="1">
    <source>
        <dbReference type="ARBA" id="ARBA00009986"/>
    </source>
</evidence>
<protein>
    <submittedName>
        <fullName evidence="6">Aldehyde dehydrogenase</fullName>
    </submittedName>
</protein>
<reference evidence="6 7" key="1">
    <citation type="journal article" date="2014" name="BMC Genomics">
        <title>Comparison of environmental and isolate Sulfobacillus genomes reveals diverse carbon, sulfur, nitrogen, and hydrogen metabolisms.</title>
        <authorList>
            <person name="Justice N.B."/>
            <person name="Norman A."/>
            <person name="Brown C.T."/>
            <person name="Singh A."/>
            <person name="Thomas B.C."/>
            <person name="Banfield J.F."/>
        </authorList>
    </citation>
    <scope>NUCLEOTIDE SEQUENCE [LARGE SCALE GENOMIC DNA]</scope>
    <source>
        <strain evidence="6">AMDSBA4</strain>
    </source>
</reference>
<dbReference type="Gene3D" id="3.40.605.10">
    <property type="entry name" value="Aldehyde Dehydrogenase, Chain A, domain 1"/>
    <property type="match status" value="1"/>
</dbReference>
<accession>A0A2T2XKA0</accession>
<evidence type="ECO:0000313" key="7">
    <source>
        <dbReference type="Proteomes" id="UP000242972"/>
    </source>
</evidence>
<dbReference type="InterPro" id="IPR016161">
    <property type="entry name" value="Ald_DH/histidinol_DH"/>
</dbReference>
<dbReference type="InterPro" id="IPR029510">
    <property type="entry name" value="Ald_DH_CS_GLU"/>
</dbReference>
<keyword evidence="2 4" id="KW-0560">Oxidoreductase</keyword>
<dbReference type="InterPro" id="IPR016160">
    <property type="entry name" value="Ald_DH_CS_CYS"/>
</dbReference>
<evidence type="ECO:0000256" key="2">
    <source>
        <dbReference type="ARBA" id="ARBA00023002"/>
    </source>
</evidence>
<dbReference type="Pfam" id="PF00171">
    <property type="entry name" value="Aldedh"/>
    <property type="match status" value="1"/>
</dbReference>
<dbReference type="PROSITE" id="PS00687">
    <property type="entry name" value="ALDEHYDE_DEHYDR_GLU"/>
    <property type="match status" value="1"/>
</dbReference>
<dbReference type="FunFam" id="3.40.605.10:FF:000007">
    <property type="entry name" value="NAD/NADP-dependent betaine aldehyde dehydrogenase"/>
    <property type="match status" value="1"/>
</dbReference>
<dbReference type="Proteomes" id="UP000242972">
    <property type="component" value="Unassembled WGS sequence"/>
</dbReference>
<gene>
    <name evidence="6" type="ORF">C7B46_03085</name>
</gene>
<dbReference type="Gene3D" id="3.40.309.10">
    <property type="entry name" value="Aldehyde Dehydrogenase, Chain A, domain 2"/>
    <property type="match status" value="1"/>
</dbReference>
<dbReference type="GO" id="GO:0016620">
    <property type="term" value="F:oxidoreductase activity, acting on the aldehyde or oxo group of donors, NAD or NADP as acceptor"/>
    <property type="evidence" value="ECO:0007669"/>
    <property type="project" value="InterPro"/>
</dbReference>
<dbReference type="SUPFAM" id="SSF53720">
    <property type="entry name" value="ALDH-like"/>
    <property type="match status" value="1"/>
</dbReference>
<dbReference type="PROSITE" id="PS00070">
    <property type="entry name" value="ALDEHYDE_DEHYDR_CYS"/>
    <property type="match status" value="1"/>
</dbReference>
<dbReference type="PANTHER" id="PTHR11699">
    <property type="entry name" value="ALDEHYDE DEHYDROGENASE-RELATED"/>
    <property type="match status" value="1"/>
</dbReference>
<evidence type="ECO:0000256" key="3">
    <source>
        <dbReference type="PROSITE-ProRule" id="PRU10007"/>
    </source>
</evidence>
<dbReference type="InterPro" id="IPR016162">
    <property type="entry name" value="Ald_DH_N"/>
</dbReference>
<sequence length="486" mass="52401">MRLTNYIGGRWMEGGGSLDQDVSPSDPDQILADFLESTPQDVDMAVSASAEAYRGWAQTPAPSRGRILHQFHRILTEHREQYVHLMMVEQGKTRAEAVGEFQKGLNLVEFFAGEGFRLNGETIPSEIRSNFTYTVREPLGPVAVITPWNFPFAIPLWKMCPALVAGNTVVFKPPSYTPWIGVRMVEDLAEAGAPPGVVNLVLGSGPVAGEALATDPRIRALSFTGSNAVGQHLSQLLAGRPLKITMEMGGKNAVVVTPSADLDLAAAGVVQGAFGAAGQRCTATSRVFVHRSILAEFRALCIERVDKLVVAPPDNPESTVGPLISQGQLDRSLRYINDATQRGARIALGGRRVDQPGYFLQPTILENVTLDMPVAQVEVFGPVLALMSYDSFEDAIAWVNAVPYGLSAALYTRDLIEAQHFIQEASVGMVHVNNPTIGGEAQMPFGGTKASGLGPREMGHEGTLFFTETKTVFLDYSGSGRTGNLY</sequence>
<organism evidence="6 7">
    <name type="scientific">Sulfobacillus benefaciens</name>
    <dbReference type="NCBI Taxonomy" id="453960"/>
    <lineage>
        <taxon>Bacteria</taxon>
        <taxon>Bacillati</taxon>
        <taxon>Bacillota</taxon>
        <taxon>Clostridia</taxon>
        <taxon>Eubacteriales</taxon>
        <taxon>Clostridiales Family XVII. Incertae Sedis</taxon>
        <taxon>Sulfobacillus</taxon>
    </lineage>
</organism>